<dbReference type="Gene3D" id="2.80.10.50">
    <property type="match status" value="1"/>
</dbReference>
<dbReference type="EMBL" id="BMMP01000009">
    <property type="protein sequence ID" value="GGO50842.1"/>
    <property type="molecule type" value="Genomic_DNA"/>
</dbReference>
<accession>A0ABQ2ME42</accession>
<sequence>MKSSANRLLLVLGLLTALLGGLTAGSATAAEGPRHRIVNYQTSGNLTPYYYGTSDRDGIQIWTGRARYTGEGNQWTFESVGNGSRIIRNAKTDKCLRPVRFGSETRVEQWTCSYTPEFQWRLRGVGLETYKITSVSTGGVLTPFANRELTRVVLEEDQNTAKQRWSVTPLF</sequence>
<dbReference type="Pfam" id="PF14200">
    <property type="entry name" value="RicinB_lectin_2"/>
    <property type="match status" value="1"/>
</dbReference>
<evidence type="ECO:0000256" key="1">
    <source>
        <dbReference type="SAM" id="SignalP"/>
    </source>
</evidence>
<feature type="signal peptide" evidence="1">
    <location>
        <begin position="1"/>
        <end position="29"/>
    </location>
</feature>
<dbReference type="InterPro" id="IPR035992">
    <property type="entry name" value="Ricin_B-like_lectins"/>
</dbReference>
<keyword evidence="4" id="KW-1185">Reference proteome</keyword>
<organism evidence="3 4">
    <name type="scientific">Streptomyces daqingensis</name>
    <dbReference type="NCBI Taxonomy" id="1472640"/>
    <lineage>
        <taxon>Bacteria</taxon>
        <taxon>Bacillati</taxon>
        <taxon>Actinomycetota</taxon>
        <taxon>Actinomycetes</taxon>
        <taxon>Kitasatosporales</taxon>
        <taxon>Streptomycetaceae</taxon>
        <taxon>Streptomyces</taxon>
    </lineage>
</organism>
<feature type="domain" description="Ricin B lectin" evidence="2">
    <location>
        <begin position="73"/>
        <end position="142"/>
    </location>
</feature>
<evidence type="ECO:0000313" key="4">
    <source>
        <dbReference type="Proteomes" id="UP000631535"/>
    </source>
</evidence>
<gene>
    <name evidence="3" type="ORF">GCM10012287_31530</name>
</gene>
<dbReference type="SUPFAM" id="SSF50370">
    <property type="entry name" value="Ricin B-like lectins"/>
    <property type="match status" value="1"/>
</dbReference>
<comment type="caution">
    <text evidence="3">The sequence shown here is derived from an EMBL/GenBank/DDBJ whole genome shotgun (WGS) entry which is preliminary data.</text>
</comment>
<evidence type="ECO:0000313" key="3">
    <source>
        <dbReference type="EMBL" id="GGO50842.1"/>
    </source>
</evidence>
<dbReference type="InterPro" id="IPR000772">
    <property type="entry name" value="Ricin_B_lectin"/>
</dbReference>
<dbReference type="PROSITE" id="PS50231">
    <property type="entry name" value="RICIN_B_LECTIN"/>
    <property type="match status" value="1"/>
</dbReference>
<name>A0ABQ2ME42_9ACTN</name>
<reference evidence="4" key="1">
    <citation type="journal article" date="2019" name="Int. J. Syst. Evol. Microbiol.">
        <title>The Global Catalogue of Microorganisms (GCM) 10K type strain sequencing project: providing services to taxonomists for standard genome sequencing and annotation.</title>
        <authorList>
            <consortium name="The Broad Institute Genomics Platform"/>
            <consortium name="The Broad Institute Genome Sequencing Center for Infectious Disease"/>
            <person name="Wu L."/>
            <person name="Ma J."/>
        </authorList>
    </citation>
    <scope>NUCLEOTIDE SEQUENCE [LARGE SCALE GENOMIC DNA]</scope>
    <source>
        <strain evidence="4">CGMCC 4.7178</strain>
    </source>
</reference>
<keyword evidence="1" id="KW-0732">Signal</keyword>
<protein>
    <recommendedName>
        <fullName evidence="2">Ricin B lectin domain-containing protein</fullName>
    </recommendedName>
</protein>
<evidence type="ECO:0000259" key="2">
    <source>
        <dbReference type="Pfam" id="PF14200"/>
    </source>
</evidence>
<proteinExistence type="predicted"/>
<dbReference type="CDD" id="cd00161">
    <property type="entry name" value="beta-trefoil_Ricin-like"/>
    <property type="match status" value="1"/>
</dbReference>
<dbReference type="Proteomes" id="UP000631535">
    <property type="component" value="Unassembled WGS sequence"/>
</dbReference>
<feature type="chain" id="PRO_5046808240" description="Ricin B lectin domain-containing protein" evidence="1">
    <location>
        <begin position="30"/>
        <end position="171"/>
    </location>
</feature>
<dbReference type="RefSeq" id="WP_189037756.1">
    <property type="nucleotide sequence ID" value="NZ_BMMP01000009.1"/>
</dbReference>